<dbReference type="GO" id="GO:0009425">
    <property type="term" value="C:bacterial-type flagellum basal body"/>
    <property type="evidence" value="ECO:0007669"/>
    <property type="project" value="UniProtKB-SubCell"/>
</dbReference>
<proteinExistence type="inferred from homology"/>
<feature type="transmembrane region" description="Helical" evidence="10">
    <location>
        <begin position="213"/>
        <end position="241"/>
    </location>
</feature>
<dbReference type="InterPro" id="IPR006303">
    <property type="entry name" value="FliR"/>
</dbReference>
<feature type="transmembrane region" description="Helical" evidence="10">
    <location>
        <begin position="127"/>
        <end position="151"/>
    </location>
</feature>
<feature type="transmembrane region" description="Helical" evidence="10">
    <location>
        <begin position="171"/>
        <end position="201"/>
    </location>
</feature>
<evidence type="ECO:0000313" key="12">
    <source>
        <dbReference type="Proteomes" id="UP000308054"/>
    </source>
</evidence>
<evidence type="ECO:0000256" key="4">
    <source>
        <dbReference type="ARBA" id="ARBA00022475"/>
    </source>
</evidence>
<evidence type="ECO:0000256" key="3">
    <source>
        <dbReference type="ARBA" id="ARBA00021717"/>
    </source>
</evidence>
<evidence type="ECO:0000256" key="8">
    <source>
        <dbReference type="ARBA" id="ARBA00023143"/>
    </source>
</evidence>
<dbReference type="EMBL" id="SRXW01000003">
    <property type="protein sequence ID" value="TGY88300.1"/>
    <property type="molecule type" value="Genomic_DNA"/>
</dbReference>
<keyword evidence="6 10" id="KW-1133">Transmembrane helix</keyword>
<sequence length="252" mass="26467">MLAALNLETTVFAAALIFARLGAILMLLPGFGEPGIPPRIRLAFALAFALAIGPVIAPRLPEMPAEPAAMAGMIAIEAVIGLMIGAAARLFLAAAAIAGQIIGYQTGLAMAQAFDPAAGQTGALPGVFLNLLFIVLLFATNLHHLLLQAAAASYQVMPAAEVPILEDAAEWALTIFVDTFVIGVQIAAPLIVFGLIFYLGLGVLSRLMPQAQIFFIAMPLNILIGFAILAISLGAIALVWLERFERFAVTFM</sequence>
<feature type="transmembrane region" description="Helical" evidence="10">
    <location>
        <begin position="12"/>
        <end position="28"/>
    </location>
</feature>
<evidence type="ECO:0000313" key="11">
    <source>
        <dbReference type="EMBL" id="TGY88300.1"/>
    </source>
</evidence>
<keyword evidence="5 10" id="KW-0812">Transmembrane</keyword>
<evidence type="ECO:0000256" key="5">
    <source>
        <dbReference type="ARBA" id="ARBA00022692"/>
    </source>
</evidence>
<feature type="transmembrane region" description="Helical" evidence="10">
    <location>
        <begin position="69"/>
        <end position="92"/>
    </location>
</feature>
<dbReference type="GO" id="GO:0005886">
    <property type="term" value="C:plasma membrane"/>
    <property type="evidence" value="ECO:0007669"/>
    <property type="project" value="UniProtKB-SubCell"/>
</dbReference>
<dbReference type="GO" id="GO:0006605">
    <property type="term" value="P:protein targeting"/>
    <property type="evidence" value="ECO:0007669"/>
    <property type="project" value="UniProtKB-UniRule"/>
</dbReference>
<feature type="transmembrane region" description="Helical" evidence="10">
    <location>
        <begin position="40"/>
        <end position="57"/>
    </location>
</feature>
<dbReference type="GO" id="GO:0044780">
    <property type="term" value="P:bacterial-type flagellum assembly"/>
    <property type="evidence" value="ECO:0007669"/>
    <property type="project" value="UniProtKB-UniRule"/>
</dbReference>
<accession>A0A4S2GYJ4</accession>
<name>A0A4S2GYJ4_9PROT</name>
<organism evidence="11 12">
    <name type="scientific">Marinicauda algicola</name>
    <dbReference type="NCBI Taxonomy" id="2029849"/>
    <lineage>
        <taxon>Bacteria</taxon>
        <taxon>Pseudomonadati</taxon>
        <taxon>Pseudomonadota</taxon>
        <taxon>Alphaproteobacteria</taxon>
        <taxon>Maricaulales</taxon>
        <taxon>Maricaulaceae</taxon>
        <taxon>Marinicauda</taxon>
    </lineage>
</organism>
<dbReference type="NCBIfam" id="TIGR01400">
    <property type="entry name" value="fliR"/>
    <property type="match status" value="1"/>
</dbReference>
<evidence type="ECO:0000256" key="9">
    <source>
        <dbReference type="NCBIfam" id="TIGR01400"/>
    </source>
</evidence>
<keyword evidence="8 10" id="KW-0975">Bacterial flagellum</keyword>
<dbReference type="AlphaFoldDB" id="A0A4S2GYJ4"/>
<comment type="caution">
    <text evidence="11">The sequence shown here is derived from an EMBL/GenBank/DDBJ whole genome shotgun (WGS) entry which is preliminary data.</text>
</comment>
<dbReference type="InterPro" id="IPR002010">
    <property type="entry name" value="T3SS_IM_R"/>
</dbReference>
<keyword evidence="12" id="KW-1185">Reference proteome</keyword>
<dbReference type="PRINTS" id="PR00953">
    <property type="entry name" value="TYPE3IMRPROT"/>
</dbReference>
<dbReference type="Pfam" id="PF01311">
    <property type="entry name" value="Bac_export_1"/>
    <property type="match status" value="1"/>
</dbReference>
<keyword evidence="7 10" id="KW-0472">Membrane</keyword>
<evidence type="ECO:0000256" key="1">
    <source>
        <dbReference type="ARBA" id="ARBA00002578"/>
    </source>
</evidence>
<keyword evidence="4 10" id="KW-1003">Cell membrane</keyword>
<comment type="function">
    <text evidence="1 10">Role in flagellar biosynthesis.</text>
</comment>
<dbReference type="RefSeq" id="WP_135996146.1">
    <property type="nucleotide sequence ID" value="NZ_CP071057.1"/>
</dbReference>
<keyword evidence="11" id="KW-0969">Cilium</keyword>
<protein>
    <recommendedName>
        <fullName evidence="3 9">Flagellar biosynthetic protein FliR</fullName>
    </recommendedName>
</protein>
<evidence type="ECO:0000256" key="2">
    <source>
        <dbReference type="ARBA" id="ARBA00009772"/>
    </source>
</evidence>
<evidence type="ECO:0000256" key="7">
    <source>
        <dbReference type="ARBA" id="ARBA00023136"/>
    </source>
</evidence>
<comment type="subcellular location">
    <subcellularLocation>
        <location evidence="10">Cell membrane</location>
        <topology evidence="10">Multi-pass membrane protein</topology>
    </subcellularLocation>
    <subcellularLocation>
        <location evidence="10">Bacterial flagellum basal body</location>
    </subcellularLocation>
</comment>
<dbReference type="PANTHER" id="PTHR30065:SF8">
    <property type="entry name" value="FLAGELLAR BIOSYNTHETIC PROTEIN FLIR"/>
    <property type="match status" value="1"/>
</dbReference>
<evidence type="ECO:0000256" key="10">
    <source>
        <dbReference type="RuleBase" id="RU362071"/>
    </source>
</evidence>
<dbReference type="Proteomes" id="UP000308054">
    <property type="component" value="Unassembled WGS sequence"/>
</dbReference>
<reference evidence="11 12" key="1">
    <citation type="journal article" date="2017" name="Int. J. Syst. Evol. Microbiol.">
        <title>Marinicauda algicola sp. nov., isolated from a marine red alga Rhodosorus marinus.</title>
        <authorList>
            <person name="Jeong S.E."/>
            <person name="Jeon S.H."/>
            <person name="Chun B.H."/>
            <person name="Kim D.W."/>
            <person name="Jeon C.O."/>
        </authorList>
    </citation>
    <scope>NUCLEOTIDE SEQUENCE [LARGE SCALE GENOMIC DNA]</scope>
    <source>
        <strain evidence="11 12">JCM 31718</strain>
    </source>
</reference>
<comment type="similarity">
    <text evidence="2 10">Belongs to the FliR/MopE/SpaR family.</text>
</comment>
<dbReference type="PANTHER" id="PTHR30065">
    <property type="entry name" value="FLAGELLAR BIOSYNTHETIC PROTEIN FLIR"/>
    <property type="match status" value="1"/>
</dbReference>
<evidence type="ECO:0000256" key="6">
    <source>
        <dbReference type="ARBA" id="ARBA00022989"/>
    </source>
</evidence>
<gene>
    <name evidence="11" type="primary">fliR</name>
    <name evidence="11" type="ORF">E5163_10780</name>
</gene>
<keyword evidence="11" id="KW-0282">Flagellum</keyword>
<dbReference type="OrthoDB" id="9779817at2"/>
<keyword evidence="11" id="KW-0966">Cell projection</keyword>